<keyword evidence="3" id="KW-1185">Reference proteome</keyword>
<feature type="region of interest" description="Disordered" evidence="1">
    <location>
        <begin position="534"/>
        <end position="579"/>
    </location>
</feature>
<evidence type="ECO:0000313" key="2">
    <source>
        <dbReference type="EMBL" id="KXH53537.1"/>
    </source>
</evidence>
<feature type="region of interest" description="Disordered" evidence="1">
    <location>
        <begin position="40"/>
        <end position="87"/>
    </location>
</feature>
<dbReference type="Proteomes" id="UP000070328">
    <property type="component" value="Unassembled WGS sequence"/>
</dbReference>
<feature type="compositionally biased region" description="Basic and acidic residues" evidence="1">
    <location>
        <begin position="109"/>
        <end position="124"/>
    </location>
</feature>
<comment type="caution">
    <text evidence="2">The sequence shown here is derived from an EMBL/GenBank/DDBJ whole genome shotgun (WGS) entry which is preliminary data.</text>
</comment>
<dbReference type="AlphaFoldDB" id="A0A135TZH0"/>
<proteinExistence type="predicted"/>
<evidence type="ECO:0000256" key="1">
    <source>
        <dbReference type="SAM" id="MobiDB-lite"/>
    </source>
</evidence>
<dbReference type="EMBL" id="JFBX01000013">
    <property type="protein sequence ID" value="KXH53537.1"/>
    <property type="molecule type" value="Genomic_DNA"/>
</dbReference>
<feature type="region of interest" description="Disordered" evidence="1">
    <location>
        <begin position="99"/>
        <end position="166"/>
    </location>
</feature>
<protein>
    <submittedName>
        <fullName evidence="2">Uncharacterized protein</fullName>
    </submittedName>
</protein>
<feature type="compositionally biased region" description="Basic and acidic residues" evidence="1">
    <location>
        <begin position="537"/>
        <end position="549"/>
    </location>
</feature>
<gene>
    <name evidence="2" type="ORF">CSIM01_13852</name>
</gene>
<feature type="compositionally biased region" description="Acidic residues" evidence="1">
    <location>
        <begin position="99"/>
        <end position="108"/>
    </location>
</feature>
<evidence type="ECO:0000313" key="3">
    <source>
        <dbReference type="Proteomes" id="UP000070328"/>
    </source>
</evidence>
<feature type="compositionally biased region" description="Acidic residues" evidence="1">
    <location>
        <begin position="133"/>
        <end position="149"/>
    </location>
</feature>
<accession>A0A135TZH0</accession>
<organism evidence="2 3">
    <name type="scientific">Colletotrichum simmondsii</name>
    <dbReference type="NCBI Taxonomy" id="703756"/>
    <lineage>
        <taxon>Eukaryota</taxon>
        <taxon>Fungi</taxon>
        <taxon>Dikarya</taxon>
        <taxon>Ascomycota</taxon>
        <taxon>Pezizomycotina</taxon>
        <taxon>Sordariomycetes</taxon>
        <taxon>Hypocreomycetidae</taxon>
        <taxon>Glomerellales</taxon>
        <taxon>Glomerellaceae</taxon>
        <taxon>Colletotrichum</taxon>
        <taxon>Colletotrichum acutatum species complex</taxon>
    </lineage>
</organism>
<feature type="compositionally biased region" description="Basic and acidic residues" evidence="1">
    <location>
        <begin position="150"/>
        <end position="161"/>
    </location>
</feature>
<reference evidence="2 3" key="1">
    <citation type="submission" date="2014-02" db="EMBL/GenBank/DDBJ databases">
        <title>The genome sequence of Colletotrichum simmondsii CBS122122.</title>
        <authorList>
            <person name="Baroncelli R."/>
            <person name="Thon M.R."/>
        </authorList>
    </citation>
    <scope>NUCLEOTIDE SEQUENCE [LARGE SCALE GENOMIC DNA]</scope>
    <source>
        <strain evidence="2 3">CBS122122</strain>
    </source>
</reference>
<feature type="region of interest" description="Disordered" evidence="1">
    <location>
        <begin position="174"/>
        <end position="193"/>
    </location>
</feature>
<sequence>MKLLTAQVLQATGYTDHLEPILFPAIEDLQDLIVAHLQRHSKDDAGSEQTSRRPSLRPRSLSSSQHLTLKESPYRLTKRKRLSSKAGIAKSPALIIDSSDNESLDEETPNDRIRKGKSNKDDIPPNKLLGDEVPGDDASQDETSADEGPDERPDERPRDEPATGTRHLQAAAGLDDSQSLHPERPAQASHPSSATAVVLYRPQTYPVHEIISLGPWHLSSASLAELSRQFTDLLVSQSFVAKIRSKEILVSLDRQQAAQISHIFFGSFFYNARETVFRLVLESDALKDITSTQEAVFSKTAPGIVQRLGESLAQTNFGQEYPFHQEIFQRLHMVEFRTTWEEVKALVTSGPDNDVKLWVEEQYLAIRTVEVGGDTKHKPGQGKALSKAKLVISNYFGISTDTFQGMIRDAELPSMLCTTWGRGALCFFPRRLSSFRTKIRYQSIIPQIIKAIPEIGTAAGKTFESVASELENVVECAHSLFTNKAYTPRAPSHPTEADGLVPELLPSYTLLQVLDWFGIRYGRRTPLQGQSRMLNDAGHEDVSPRHREVLPGGRGTSAGSIQGEAGPPHRDRAVSQPEDVVRHRMRTIHPETLYGDML</sequence>
<name>A0A135TZH0_9PEZI</name>